<sequence>MTHPERTKNDEKLPPGVISIKPPPRFGMFGSMLIRLGLGCLLLAAGVLAVYYSIEVHSDSKNDDEKTEISKTFFTLNRTQYCLTGGILTRENHTGWDSADNHIHNTTKIKTQWAQSVEEKKLFFSVGIPRASDWESSYYVFENSTIIVTPNGKEIICRTVNIGYDSFTSSFGLENLFYIRSEQIVLDHDDEEEKGENRKIEKAAAEKKEEKKDFISVNFFQGDPSANGGYKFTESIPFLGIGYMDSTNSIAIAWQMYFQEDPKPANTTGYNSRYFEEFWFPEMKQGHPPIDVFSYPMDCVGNKGQ</sequence>
<name>A0AC35F2Q5_9BILA</name>
<organism evidence="1 2">
    <name type="scientific">Panagrolaimus sp. PS1159</name>
    <dbReference type="NCBI Taxonomy" id="55785"/>
    <lineage>
        <taxon>Eukaryota</taxon>
        <taxon>Metazoa</taxon>
        <taxon>Ecdysozoa</taxon>
        <taxon>Nematoda</taxon>
        <taxon>Chromadorea</taxon>
        <taxon>Rhabditida</taxon>
        <taxon>Tylenchina</taxon>
        <taxon>Panagrolaimomorpha</taxon>
        <taxon>Panagrolaimoidea</taxon>
        <taxon>Panagrolaimidae</taxon>
        <taxon>Panagrolaimus</taxon>
    </lineage>
</organism>
<evidence type="ECO:0000313" key="2">
    <source>
        <dbReference type="WBParaSite" id="PS1159_v2.g13196.t1"/>
    </source>
</evidence>
<dbReference type="WBParaSite" id="PS1159_v2.g13196.t1">
    <property type="protein sequence ID" value="PS1159_v2.g13196.t1"/>
    <property type="gene ID" value="PS1159_v2.g13196"/>
</dbReference>
<reference evidence="2" key="1">
    <citation type="submission" date="2022-11" db="UniProtKB">
        <authorList>
            <consortium name="WormBaseParasite"/>
        </authorList>
    </citation>
    <scope>IDENTIFICATION</scope>
</reference>
<evidence type="ECO:0000313" key="1">
    <source>
        <dbReference type="Proteomes" id="UP000887580"/>
    </source>
</evidence>
<dbReference type="Proteomes" id="UP000887580">
    <property type="component" value="Unplaced"/>
</dbReference>
<proteinExistence type="predicted"/>
<protein>
    <submittedName>
        <fullName evidence="2">Uncharacterized protein</fullName>
    </submittedName>
</protein>
<accession>A0AC35F2Q5</accession>